<name>A0A0S4KGI7_BODSA</name>
<keyword evidence="2" id="KW-0812">Transmembrane</keyword>
<feature type="signal peptide" evidence="3">
    <location>
        <begin position="1"/>
        <end position="23"/>
    </location>
</feature>
<proteinExistence type="predicted"/>
<gene>
    <name evidence="4" type="ORF">BSAL_79305</name>
</gene>
<feature type="compositionally biased region" description="Low complexity" evidence="1">
    <location>
        <begin position="37"/>
        <end position="70"/>
    </location>
</feature>
<feature type="transmembrane region" description="Helical" evidence="2">
    <location>
        <begin position="85"/>
        <end position="106"/>
    </location>
</feature>
<dbReference type="VEuPathDB" id="TriTrypDB:BSAL_79305"/>
<organism evidence="4 5">
    <name type="scientific">Bodo saltans</name>
    <name type="common">Flagellated protozoan</name>
    <dbReference type="NCBI Taxonomy" id="75058"/>
    <lineage>
        <taxon>Eukaryota</taxon>
        <taxon>Discoba</taxon>
        <taxon>Euglenozoa</taxon>
        <taxon>Kinetoplastea</taxon>
        <taxon>Metakinetoplastina</taxon>
        <taxon>Eubodonida</taxon>
        <taxon>Bodonidae</taxon>
        <taxon>Bodo</taxon>
    </lineage>
</organism>
<keyword evidence="5" id="KW-1185">Reference proteome</keyword>
<evidence type="ECO:0000256" key="3">
    <source>
        <dbReference type="SAM" id="SignalP"/>
    </source>
</evidence>
<dbReference type="AlphaFoldDB" id="A0A0S4KGI7"/>
<keyword evidence="2" id="KW-1133">Transmembrane helix</keyword>
<evidence type="ECO:0000256" key="2">
    <source>
        <dbReference type="SAM" id="Phobius"/>
    </source>
</evidence>
<sequence length="131" mass="13531">MSVVRTVALCMMAVVLLASVCVADNTTTTTAAPNTTTTIAPNTTTSAPNTTTMAPDTTTTAAPPSTTAAPSGFAPDLPYTEDQKFGISCATFACLAVAWALFCFIYGKIADRCSPEAEGPKYAQLPQANKI</sequence>
<reference evidence="5" key="1">
    <citation type="submission" date="2015-09" db="EMBL/GenBank/DDBJ databases">
        <authorList>
            <consortium name="Pathogen Informatics"/>
        </authorList>
    </citation>
    <scope>NUCLEOTIDE SEQUENCE [LARGE SCALE GENOMIC DNA]</scope>
    <source>
        <strain evidence="5">Lake Konstanz</strain>
    </source>
</reference>
<feature type="region of interest" description="Disordered" evidence="1">
    <location>
        <begin position="37"/>
        <end position="73"/>
    </location>
</feature>
<protein>
    <submittedName>
        <fullName evidence="4">Membrane-associated protein, putative</fullName>
    </submittedName>
</protein>
<feature type="chain" id="PRO_5006623237" evidence="3">
    <location>
        <begin position="24"/>
        <end position="131"/>
    </location>
</feature>
<keyword evidence="2" id="KW-0472">Membrane</keyword>
<evidence type="ECO:0000313" key="5">
    <source>
        <dbReference type="Proteomes" id="UP000051952"/>
    </source>
</evidence>
<evidence type="ECO:0000313" key="4">
    <source>
        <dbReference type="EMBL" id="CUI14245.1"/>
    </source>
</evidence>
<dbReference type="Proteomes" id="UP000051952">
    <property type="component" value="Unassembled WGS sequence"/>
</dbReference>
<dbReference type="EMBL" id="CYKH01000811">
    <property type="protein sequence ID" value="CUI14245.1"/>
    <property type="molecule type" value="Genomic_DNA"/>
</dbReference>
<evidence type="ECO:0000256" key="1">
    <source>
        <dbReference type="SAM" id="MobiDB-lite"/>
    </source>
</evidence>
<accession>A0A0S4KGI7</accession>
<keyword evidence="3" id="KW-0732">Signal</keyword>